<evidence type="ECO:0000256" key="4">
    <source>
        <dbReference type="ARBA" id="ARBA00022927"/>
    </source>
</evidence>
<organism evidence="7 8">
    <name type="scientific">Allacma fusca</name>
    <dbReference type="NCBI Taxonomy" id="39272"/>
    <lineage>
        <taxon>Eukaryota</taxon>
        <taxon>Metazoa</taxon>
        <taxon>Ecdysozoa</taxon>
        <taxon>Arthropoda</taxon>
        <taxon>Hexapoda</taxon>
        <taxon>Collembola</taxon>
        <taxon>Symphypleona</taxon>
        <taxon>Sminthuridae</taxon>
        <taxon>Allacma</taxon>
    </lineage>
</organism>
<comment type="caution">
    <text evidence="7">The sequence shown here is derived from an EMBL/GenBank/DDBJ whole genome shotgun (WGS) entry which is preliminary data.</text>
</comment>
<reference evidence="7" key="1">
    <citation type="submission" date="2021-06" db="EMBL/GenBank/DDBJ databases">
        <authorList>
            <person name="Hodson N. C."/>
            <person name="Mongue J. A."/>
            <person name="Jaron S. K."/>
        </authorList>
    </citation>
    <scope>NUCLEOTIDE SEQUENCE</scope>
</reference>
<dbReference type="Proteomes" id="UP000708208">
    <property type="component" value="Unassembled WGS sequence"/>
</dbReference>
<keyword evidence="8" id="KW-1185">Reference proteome</keyword>
<protein>
    <recommendedName>
        <fullName evidence="6">NECAP PHear domain-containing protein</fullName>
    </recommendedName>
</protein>
<evidence type="ECO:0000259" key="6">
    <source>
        <dbReference type="Pfam" id="PF07933"/>
    </source>
</evidence>
<dbReference type="AlphaFoldDB" id="A0A8J2NUZ8"/>
<feature type="compositionally biased region" description="Polar residues" evidence="5">
    <location>
        <begin position="204"/>
        <end position="221"/>
    </location>
</feature>
<keyword evidence="4" id="KW-0653">Protein transport</keyword>
<evidence type="ECO:0000313" key="7">
    <source>
        <dbReference type="EMBL" id="CAG7709937.1"/>
    </source>
</evidence>
<dbReference type="OrthoDB" id="10265489at2759"/>
<name>A0A8J2NUZ8_9HEXA</name>
<dbReference type="GO" id="GO:0015031">
    <property type="term" value="P:protein transport"/>
    <property type="evidence" value="ECO:0007669"/>
    <property type="project" value="UniProtKB-KW"/>
</dbReference>
<dbReference type="GO" id="GO:0006897">
    <property type="term" value="P:endocytosis"/>
    <property type="evidence" value="ECO:0007669"/>
    <property type="project" value="UniProtKB-KW"/>
</dbReference>
<evidence type="ECO:0000256" key="5">
    <source>
        <dbReference type="SAM" id="MobiDB-lite"/>
    </source>
</evidence>
<feature type="region of interest" description="Disordered" evidence="5">
    <location>
        <begin position="163"/>
        <end position="182"/>
    </location>
</feature>
<dbReference type="Pfam" id="PF07933">
    <property type="entry name" value="DUF1681"/>
    <property type="match status" value="1"/>
</dbReference>
<dbReference type="GO" id="GO:0030125">
    <property type="term" value="C:clathrin vesicle coat"/>
    <property type="evidence" value="ECO:0007669"/>
    <property type="project" value="TreeGrafter"/>
</dbReference>
<evidence type="ECO:0000313" key="8">
    <source>
        <dbReference type="Proteomes" id="UP000708208"/>
    </source>
</evidence>
<accession>A0A8J2NUZ8</accession>
<sequence length="268" mass="29679">MADYESVLLVKSEVFVYRIPPRTSNRGYRATEWNLDNPDWTGRMRLVSKDKTVFIKLEDKTSGALFAQCPIETYPGNSVEPVADSSRYFVLKIQDEGVGRHAFIGVGFADRSDSFDLNVALQDHFKWVQKEQDLAKEKEAPKPSLDLGFKEGETIKINMKITKKDGSESSSKAKKPAAVGGLGGILPPPPGGVKIAPPPGGVPTQKTPTSSPAHSANINPPASSNTDWYLHVFLFNCSYSRYSECIDMNTFLRSGFYIDQRSTKTKHL</sequence>
<dbReference type="CDD" id="cd13228">
    <property type="entry name" value="PHear_NECAP"/>
    <property type="match status" value="1"/>
</dbReference>
<keyword evidence="2" id="KW-0813">Transport</keyword>
<feature type="region of interest" description="Disordered" evidence="5">
    <location>
        <begin position="196"/>
        <end position="221"/>
    </location>
</feature>
<evidence type="ECO:0000256" key="1">
    <source>
        <dbReference type="ARBA" id="ARBA00007736"/>
    </source>
</evidence>
<proteinExistence type="inferred from homology"/>
<gene>
    <name evidence="7" type="ORF">AFUS01_LOCUS4919</name>
</gene>
<dbReference type="PANTHER" id="PTHR12847:SF9">
    <property type="entry name" value="NECAP-LIKE PROTEIN CG9132"/>
    <property type="match status" value="1"/>
</dbReference>
<evidence type="ECO:0000256" key="3">
    <source>
        <dbReference type="ARBA" id="ARBA00022583"/>
    </source>
</evidence>
<evidence type="ECO:0000256" key="2">
    <source>
        <dbReference type="ARBA" id="ARBA00022448"/>
    </source>
</evidence>
<dbReference type="FunFam" id="2.30.29.30:FF:000064">
    <property type="entry name" value="Adaptin ear-binding coat-associated protein 1"/>
    <property type="match status" value="1"/>
</dbReference>
<keyword evidence="3" id="KW-0254">Endocytosis</keyword>
<dbReference type="EMBL" id="CAJVCH010031059">
    <property type="protein sequence ID" value="CAG7709937.1"/>
    <property type="molecule type" value="Genomic_DNA"/>
</dbReference>
<comment type="similarity">
    <text evidence="1">Belongs to the NECAP family.</text>
</comment>
<dbReference type="PANTHER" id="PTHR12847">
    <property type="entry name" value="ATP-BINDING CASSETTE ABC TRANSPORTER-RELATED"/>
    <property type="match status" value="1"/>
</dbReference>
<feature type="domain" description="NECAP PHear" evidence="6">
    <location>
        <begin position="4"/>
        <end position="160"/>
    </location>
</feature>
<dbReference type="InterPro" id="IPR012466">
    <property type="entry name" value="NECAP_PHear"/>
</dbReference>